<dbReference type="PATRIC" id="fig|1177154.3.peg.3672"/>
<dbReference type="Pfam" id="PF01124">
    <property type="entry name" value="MAPEG"/>
    <property type="match status" value="1"/>
</dbReference>
<evidence type="ECO:0008006" key="8">
    <source>
        <dbReference type="Google" id="ProtNLM"/>
    </source>
</evidence>
<dbReference type="InterPro" id="IPR001129">
    <property type="entry name" value="Membr-assoc_MAPEG"/>
</dbReference>
<dbReference type="OrthoDB" id="343936at2"/>
<organism evidence="6 7">
    <name type="scientific">Alcanivorax nanhaiticus</name>
    <dbReference type="NCBI Taxonomy" id="1177154"/>
    <lineage>
        <taxon>Bacteria</taxon>
        <taxon>Pseudomonadati</taxon>
        <taxon>Pseudomonadota</taxon>
        <taxon>Gammaproteobacteria</taxon>
        <taxon>Oceanospirillales</taxon>
        <taxon>Alcanivoracaceae</taxon>
        <taxon>Alcanivorax</taxon>
    </lineage>
</organism>
<comment type="subcellular location">
    <subcellularLocation>
        <location evidence="1">Membrane</location>
    </subcellularLocation>
</comment>
<proteinExistence type="predicted"/>
<evidence type="ECO:0000256" key="5">
    <source>
        <dbReference type="SAM" id="Phobius"/>
    </source>
</evidence>
<gene>
    <name evidence="6" type="ORF">Y5S_03664</name>
</gene>
<evidence type="ECO:0000313" key="6">
    <source>
        <dbReference type="EMBL" id="KGD62176.1"/>
    </source>
</evidence>
<dbReference type="RefSeq" id="WP_035235182.1">
    <property type="nucleotide sequence ID" value="NZ_ARXV01000023.1"/>
</dbReference>
<keyword evidence="4 5" id="KW-0472">Membrane</keyword>
<evidence type="ECO:0000256" key="2">
    <source>
        <dbReference type="ARBA" id="ARBA00022692"/>
    </source>
</evidence>
<sequence length="133" mass="14354">MTGMTALLIYIVWTLILALSYATYRLPLVLTGKKSANHWERGKPVDDPAILVRAKAAHLNCLENLPLFAALVLIGAATDQIVAVNDVAGIIVAARIGQSLVHLIGTSFPLVFIRASLFLTQVALMLYLAFALI</sequence>
<dbReference type="Proteomes" id="UP000029444">
    <property type="component" value="Unassembled WGS sequence"/>
</dbReference>
<accession>A0A095SC37</accession>
<dbReference type="SUPFAM" id="SSF161084">
    <property type="entry name" value="MAPEG domain-like"/>
    <property type="match status" value="1"/>
</dbReference>
<name>A0A095SC37_9GAMM</name>
<dbReference type="GO" id="GO:0016020">
    <property type="term" value="C:membrane"/>
    <property type="evidence" value="ECO:0007669"/>
    <property type="project" value="UniProtKB-SubCell"/>
</dbReference>
<evidence type="ECO:0000313" key="7">
    <source>
        <dbReference type="Proteomes" id="UP000029444"/>
    </source>
</evidence>
<comment type="caution">
    <text evidence="6">The sequence shown here is derived from an EMBL/GenBank/DDBJ whole genome shotgun (WGS) entry which is preliminary data.</text>
</comment>
<dbReference type="Gene3D" id="1.20.120.550">
    <property type="entry name" value="Membrane associated eicosanoid/glutathione metabolism-like domain"/>
    <property type="match status" value="1"/>
</dbReference>
<feature type="transmembrane region" description="Helical" evidence="5">
    <location>
        <begin position="111"/>
        <end position="132"/>
    </location>
</feature>
<dbReference type="EMBL" id="ARXV01000023">
    <property type="protein sequence ID" value="KGD62176.1"/>
    <property type="molecule type" value="Genomic_DNA"/>
</dbReference>
<keyword evidence="3 5" id="KW-1133">Transmembrane helix</keyword>
<evidence type="ECO:0000256" key="3">
    <source>
        <dbReference type="ARBA" id="ARBA00022989"/>
    </source>
</evidence>
<evidence type="ECO:0000256" key="4">
    <source>
        <dbReference type="ARBA" id="ARBA00023136"/>
    </source>
</evidence>
<keyword evidence="2 5" id="KW-0812">Transmembrane</keyword>
<protein>
    <recommendedName>
        <fullName evidence="8">MAPEG family protein</fullName>
    </recommendedName>
</protein>
<dbReference type="AlphaFoldDB" id="A0A095SC37"/>
<keyword evidence="7" id="KW-1185">Reference proteome</keyword>
<reference evidence="6 7" key="1">
    <citation type="submission" date="2012-09" db="EMBL/GenBank/DDBJ databases">
        <title>Genome Sequence of alkane-degrading Bacterium Alcanivorax sp. 19-m-6.</title>
        <authorList>
            <person name="Lai Q."/>
            <person name="Shao Z."/>
        </authorList>
    </citation>
    <scope>NUCLEOTIDE SEQUENCE [LARGE SCALE GENOMIC DNA]</scope>
    <source>
        <strain evidence="6 7">19-m-6</strain>
    </source>
</reference>
<dbReference type="STRING" id="1177154.Y5S_03664"/>
<dbReference type="InterPro" id="IPR023352">
    <property type="entry name" value="MAPEG-like_dom_sf"/>
</dbReference>
<evidence type="ECO:0000256" key="1">
    <source>
        <dbReference type="ARBA" id="ARBA00004370"/>
    </source>
</evidence>